<protein>
    <submittedName>
        <fullName evidence="6">SDR family oxidoreductase</fullName>
    </submittedName>
</protein>
<keyword evidence="4" id="KW-0472">Membrane</keyword>
<feature type="transmembrane region" description="Helical" evidence="4">
    <location>
        <begin position="301"/>
        <end position="321"/>
    </location>
</feature>
<dbReference type="EMBL" id="JBBPCO010000006">
    <property type="protein sequence ID" value="MEK8089554.1"/>
    <property type="molecule type" value="Genomic_DNA"/>
</dbReference>
<proteinExistence type="inferred from homology"/>
<name>A0ABU9D7R4_9PROT</name>
<accession>A0ABU9D7R4</accession>
<keyword evidence="7" id="KW-1185">Reference proteome</keyword>
<sequence length="395" mass="42734">MARKIADSVVVITGASSGIGRATALMLAGQGASLVLAARREEALVEVAEQCEKLGGRALAVPTDVTDEEAVRAIARQAASHFGRIDVWINDAAVIAFGRFEEMPAEAFRQVLETNLFGYVHGARAVIPYFREQGSGTLINVASMVGKTGAPYLSAYTASKYAIVGLSESLRMELEDAPEIHVCTVLPATIDTPFFQHAANYSGRAIQAMPPVYEVDDVARTILSLIQHPRREVTVGAAASRAIRMKKMAPATSEKMLAKRVDATHFQDRPAASSAGNLYEPMAGYDCASGGWKVDEGRRKLPMAGAALGAMALSAGIGYLLSQRYRKPLPMHRRLGRHLSRISKDGLPSLKRDKGLLPSKYKDRLSAFTRNLLHMPARKQGLLPGLKHGRLSFLK</sequence>
<comment type="similarity">
    <text evidence="1 3">Belongs to the short-chain dehydrogenases/reductases (SDR) family.</text>
</comment>
<dbReference type="RefSeq" id="WP_341370611.1">
    <property type="nucleotide sequence ID" value="NZ_JBBPCO010000006.1"/>
</dbReference>
<evidence type="ECO:0000256" key="1">
    <source>
        <dbReference type="ARBA" id="ARBA00006484"/>
    </source>
</evidence>
<dbReference type="PRINTS" id="PR00081">
    <property type="entry name" value="GDHRDH"/>
</dbReference>
<feature type="domain" description="Ketoreductase" evidence="5">
    <location>
        <begin position="8"/>
        <end position="181"/>
    </location>
</feature>
<dbReference type="SUPFAM" id="SSF51735">
    <property type="entry name" value="NAD(P)-binding Rossmann-fold domains"/>
    <property type="match status" value="1"/>
</dbReference>
<evidence type="ECO:0000313" key="6">
    <source>
        <dbReference type="EMBL" id="MEK8089554.1"/>
    </source>
</evidence>
<dbReference type="Gene3D" id="3.40.50.720">
    <property type="entry name" value="NAD(P)-binding Rossmann-like Domain"/>
    <property type="match status" value="1"/>
</dbReference>
<comment type="caution">
    <text evidence="6">The sequence shown here is derived from an EMBL/GenBank/DDBJ whole genome shotgun (WGS) entry which is preliminary data.</text>
</comment>
<dbReference type="PANTHER" id="PTHR44196">
    <property type="entry name" value="DEHYDROGENASE/REDUCTASE SDR FAMILY MEMBER 7B"/>
    <property type="match status" value="1"/>
</dbReference>
<dbReference type="NCBIfam" id="NF005495">
    <property type="entry name" value="PRK07109.1"/>
    <property type="match status" value="1"/>
</dbReference>
<dbReference type="PANTHER" id="PTHR44196:SF1">
    <property type="entry name" value="DEHYDROGENASE_REDUCTASE SDR FAMILY MEMBER 7B"/>
    <property type="match status" value="1"/>
</dbReference>
<evidence type="ECO:0000256" key="4">
    <source>
        <dbReference type="SAM" id="Phobius"/>
    </source>
</evidence>
<keyword evidence="4" id="KW-0812">Transmembrane</keyword>
<dbReference type="InterPro" id="IPR036291">
    <property type="entry name" value="NAD(P)-bd_dom_sf"/>
</dbReference>
<dbReference type="SMART" id="SM00822">
    <property type="entry name" value="PKS_KR"/>
    <property type="match status" value="1"/>
</dbReference>
<dbReference type="Pfam" id="PF00106">
    <property type="entry name" value="adh_short"/>
    <property type="match status" value="1"/>
</dbReference>
<reference evidence="6 7" key="1">
    <citation type="submission" date="2024-04" db="EMBL/GenBank/DDBJ databases">
        <authorList>
            <person name="Abashina T."/>
            <person name="Shaikin A."/>
        </authorList>
    </citation>
    <scope>NUCLEOTIDE SEQUENCE [LARGE SCALE GENOMIC DNA]</scope>
    <source>
        <strain evidence="6 7">AAFK</strain>
    </source>
</reference>
<dbReference type="Proteomes" id="UP001446205">
    <property type="component" value="Unassembled WGS sequence"/>
</dbReference>
<dbReference type="InterPro" id="IPR057326">
    <property type="entry name" value="KR_dom"/>
</dbReference>
<dbReference type="InterPro" id="IPR020904">
    <property type="entry name" value="Sc_DH/Rdtase_CS"/>
</dbReference>
<dbReference type="PRINTS" id="PR00080">
    <property type="entry name" value="SDRFAMILY"/>
</dbReference>
<organism evidence="6 7">
    <name type="scientific">Thermithiobacillus plumbiphilus</name>
    <dbReference type="NCBI Taxonomy" id="1729899"/>
    <lineage>
        <taxon>Bacteria</taxon>
        <taxon>Pseudomonadati</taxon>
        <taxon>Pseudomonadota</taxon>
        <taxon>Acidithiobacillia</taxon>
        <taxon>Acidithiobacillales</taxon>
        <taxon>Thermithiobacillaceae</taxon>
        <taxon>Thermithiobacillus</taxon>
    </lineage>
</organism>
<evidence type="ECO:0000256" key="2">
    <source>
        <dbReference type="ARBA" id="ARBA00023002"/>
    </source>
</evidence>
<evidence type="ECO:0000313" key="7">
    <source>
        <dbReference type="Proteomes" id="UP001446205"/>
    </source>
</evidence>
<keyword evidence="2" id="KW-0560">Oxidoreductase</keyword>
<dbReference type="NCBIfam" id="NF004792">
    <property type="entry name" value="PRK06139.1"/>
    <property type="match status" value="1"/>
</dbReference>
<keyword evidence="4" id="KW-1133">Transmembrane helix</keyword>
<evidence type="ECO:0000259" key="5">
    <source>
        <dbReference type="SMART" id="SM00822"/>
    </source>
</evidence>
<gene>
    <name evidence="6" type="ORF">WOB96_07220</name>
</gene>
<dbReference type="InterPro" id="IPR002347">
    <property type="entry name" value="SDR_fam"/>
</dbReference>
<dbReference type="PROSITE" id="PS00061">
    <property type="entry name" value="ADH_SHORT"/>
    <property type="match status" value="1"/>
</dbReference>
<evidence type="ECO:0000256" key="3">
    <source>
        <dbReference type="RuleBase" id="RU000363"/>
    </source>
</evidence>